<dbReference type="Gene3D" id="3.40.190.10">
    <property type="entry name" value="Periplasmic binding protein-like II"/>
    <property type="match status" value="1"/>
</dbReference>
<evidence type="ECO:0000259" key="2">
    <source>
        <dbReference type="Pfam" id="PF00496"/>
    </source>
</evidence>
<dbReference type="GO" id="GO:0042597">
    <property type="term" value="C:periplasmic space"/>
    <property type="evidence" value="ECO:0007669"/>
    <property type="project" value="UniProtKB-ARBA"/>
</dbReference>
<dbReference type="Pfam" id="PF00496">
    <property type="entry name" value="SBP_bac_5"/>
    <property type="match status" value="1"/>
</dbReference>
<feature type="chain" id="PRO_5012701975" evidence="1">
    <location>
        <begin position="23"/>
        <end position="565"/>
    </location>
</feature>
<dbReference type="InterPro" id="IPR000914">
    <property type="entry name" value="SBP_5_dom"/>
</dbReference>
<gene>
    <name evidence="3" type="ORF">AAM4_0715</name>
</gene>
<dbReference type="InterPro" id="IPR006311">
    <property type="entry name" value="TAT_signal"/>
</dbReference>
<dbReference type="PANTHER" id="PTHR30290">
    <property type="entry name" value="PERIPLASMIC BINDING COMPONENT OF ABC TRANSPORTER"/>
    <property type="match status" value="1"/>
</dbReference>
<dbReference type="AlphaFoldDB" id="A0A1L7RF50"/>
<feature type="signal peptide" evidence="1">
    <location>
        <begin position="1"/>
        <end position="22"/>
    </location>
</feature>
<dbReference type="PANTHER" id="PTHR30290:SF65">
    <property type="entry name" value="MONOACYL PHOSPHATIDYLINOSITOL TETRAMANNOSIDE-BINDING PROTEIN LPQW-RELATED"/>
    <property type="match status" value="1"/>
</dbReference>
<dbReference type="PROSITE" id="PS51318">
    <property type="entry name" value="TAT"/>
    <property type="match status" value="1"/>
</dbReference>
<dbReference type="PROSITE" id="PS51257">
    <property type="entry name" value="PROKAR_LIPOPROTEIN"/>
    <property type="match status" value="1"/>
</dbReference>
<dbReference type="InterPro" id="IPR039424">
    <property type="entry name" value="SBP_5"/>
</dbReference>
<evidence type="ECO:0000313" key="3">
    <source>
        <dbReference type="EMBL" id="CED92735.1"/>
    </source>
</evidence>
<feature type="domain" description="Solute-binding protein family 5" evidence="2">
    <location>
        <begin position="118"/>
        <end position="468"/>
    </location>
</feature>
<dbReference type="GO" id="GO:0043190">
    <property type="term" value="C:ATP-binding cassette (ABC) transporter complex"/>
    <property type="evidence" value="ECO:0007669"/>
    <property type="project" value="InterPro"/>
</dbReference>
<dbReference type="RefSeq" id="WP_210579136.1">
    <property type="nucleotide sequence ID" value="NZ_LK995477.1"/>
</dbReference>
<name>A0A1L7RF50_9ACTO</name>
<proteinExistence type="predicted"/>
<organism evidence="3">
    <name type="scientific">Actinomyces succiniciruminis</name>
    <dbReference type="NCBI Taxonomy" id="1522002"/>
    <lineage>
        <taxon>Bacteria</taxon>
        <taxon>Bacillati</taxon>
        <taxon>Actinomycetota</taxon>
        <taxon>Actinomycetes</taxon>
        <taxon>Actinomycetales</taxon>
        <taxon>Actinomycetaceae</taxon>
        <taxon>Actinomyces</taxon>
    </lineage>
</organism>
<dbReference type="PIRSF" id="PIRSF002741">
    <property type="entry name" value="MppA"/>
    <property type="match status" value="1"/>
</dbReference>
<dbReference type="InterPro" id="IPR030678">
    <property type="entry name" value="Peptide/Ni-bd"/>
</dbReference>
<dbReference type="Gene3D" id="3.10.105.10">
    <property type="entry name" value="Dipeptide-binding Protein, Domain 3"/>
    <property type="match status" value="1"/>
</dbReference>
<sequence>MNINRRLFLAGSASAAAMAALAACARNTDSTSTSSAGTGDEADFDAAVNRKDRADLQQGGELNFAIQNAVSNWNSAHVNGNTGDVRLIMNFVAPYFIDWGDDGAPTPNPNFLTTYEAEEVDGKTVATIELNEKAVWGNGRPMDSEDIEASLSHGDDPEYQWASTDGLTDIESVEIVDERTAKITFKTVFPDWTNALAGVSPKELMADAKTFNESMAGAGAFNNDYFAGPFKVDSYNESQQLVTLVPNDLWWGEAPLLDKVTFRALDASAEATSFANKAIDVIDYIISADVYNQAAGREDAEIRSNSGLQWRHFTINAASGPLSDKTVRQALMRACDREAIASSDLAGLPIEMDKVMLGNRFFMPSQEGYQDNSGDWSYDPEAAKQLLEDAGWVEGDDGIREKDGQRLSFSYTVPTGTPTTENEGNLLQSQLKEVGMEMKLTTVESDKYFPDYIIPKNYEITAFTWVKTQYPLANIGQIYGTGSESNFTSQSIPEIDDYIAKIASTMDEDERARMANECDAIIWENVMNVPIYQRMQFTAVPKNLANFGAMGLASYRPENIGYVAE</sequence>
<accession>A0A1L7RF50</accession>
<dbReference type="GO" id="GO:0015833">
    <property type="term" value="P:peptide transport"/>
    <property type="evidence" value="ECO:0007669"/>
    <property type="project" value="TreeGrafter"/>
</dbReference>
<dbReference type="SUPFAM" id="SSF53850">
    <property type="entry name" value="Periplasmic binding protein-like II"/>
    <property type="match status" value="1"/>
</dbReference>
<dbReference type="EMBL" id="LK995477">
    <property type="protein sequence ID" value="CED92735.1"/>
    <property type="molecule type" value="Genomic_DNA"/>
</dbReference>
<protein>
    <submittedName>
        <fullName evidence="3">ABC super ATP binding cassette transporter, solute-binding protein</fullName>
    </submittedName>
</protein>
<dbReference type="CDD" id="cd08501">
    <property type="entry name" value="PBP2_Lpqw"/>
    <property type="match status" value="1"/>
</dbReference>
<dbReference type="GO" id="GO:1904680">
    <property type="term" value="F:peptide transmembrane transporter activity"/>
    <property type="evidence" value="ECO:0007669"/>
    <property type="project" value="TreeGrafter"/>
</dbReference>
<keyword evidence="1" id="KW-0732">Signal</keyword>
<reference evidence="3" key="1">
    <citation type="submission" date="2014-07" db="EMBL/GenBank/DDBJ databases">
        <authorList>
            <person name="Zhang J.E."/>
            <person name="Yang H."/>
            <person name="Guo J."/>
            <person name="Deng Z."/>
            <person name="Luo H."/>
            <person name="Luo M."/>
            <person name="Zhao B."/>
        </authorList>
    </citation>
    <scope>NUCLEOTIDE SEQUENCE</scope>
    <source>
        <strain evidence="3">AM4</strain>
    </source>
</reference>
<evidence type="ECO:0000256" key="1">
    <source>
        <dbReference type="SAM" id="SignalP"/>
    </source>
</evidence>